<keyword evidence="3 7" id="KW-0812">Transmembrane</keyword>
<dbReference type="Proteomes" id="UP001276659">
    <property type="component" value="Unassembled WGS sequence"/>
</dbReference>
<dbReference type="InterPro" id="IPR006153">
    <property type="entry name" value="Cation/H_exchanger_TM"/>
</dbReference>
<evidence type="ECO:0000256" key="3">
    <source>
        <dbReference type="ARBA" id="ARBA00022692"/>
    </source>
</evidence>
<gene>
    <name evidence="9" type="ORF">OEA41_004985</name>
</gene>
<keyword evidence="4 7" id="KW-1133">Transmembrane helix</keyword>
<dbReference type="InterPro" id="IPR038770">
    <property type="entry name" value="Na+/solute_symporter_sf"/>
</dbReference>
<dbReference type="InterPro" id="IPR050794">
    <property type="entry name" value="CPA2_transporter"/>
</dbReference>
<feature type="transmembrane region" description="Helical" evidence="7">
    <location>
        <begin position="118"/>
        <end position="143"/>
    </location>
</feature>
<dbReference type="GO" id="GO:0015297">
    <property type="term" value="F:antiporter activity"/>
    <property type="evidence" value="ECO:0007669"/>
    <property type="project" value="InterPro"/>
</dbReference>
<dbReference type="Pfam" id="PF00999">
    <property type="entry name" value="Na_H_Exchanger"/>
    <property type="match status" value="1"/>
</dbReference>
<evidence type="ECO:0000256" key="2">
    <source>
        <dbReference type="ARBA" id="ARBA00022448"/>
    </source>
</evidence>
<proteinExistence type="predicted"/>
<evidence type="ECO:0000313" key="9">
    <source>
        <dbReference type="EMBL" id="KAK3168537.1"/>
    </source>
</evidence>
<dbReference type="GO" id="GO:0016020">
    <property type="term" value="C:membrane"/>
    <property type="evidence" value="ECO:0007669"/>
    <property type="project" value="UniProtKB-SubCell"/>
</dbReference>
<reference evidence="9" key="1">
    <citation type="submission" date="2022-11" db="EMBL/GenBank/DDBJ databases">
        <title>Chromosomal genome sequence assembly and mating type (MAT) locus characterization of the leprose asexual lichenized fungus Lepraria neglecta (Nyl.) Erichsen.</title>
        <authorList>
            <person name="Allen J.L."/>
            <person name="Pfeffer B."/>
        </authorList>
    </citation>
    <scope>NUCLEOTIDE SEQUENCE</scope>
    <source>
        <strain evidence="9">Allen 5258</strain>
    </source>
</reference>
<dbReference type="EMBL" id="JASNWA010000010">
    <property type="protein sequence ID" value="KAK3168537.1"/>
    <property type="molecule type" value="Genomic_DNA"/>
</dbReference>
<feature type="transmembrane region" description="Helical" evidence="7">
    <location>
        <begin position="375"/>
        <end position="396"/>
    </location>
</feature>
<evidence type="ECO:0000256" key="4">
    <source>
        <dbReference type="ARBA" id="ARBA00022989"/>
    </source>
</evidence>
<feature type="transmembrane region" description="Helical" evidence="7">
    <location>
        <begin position="314"/>
        <end position="336"/>
    </location>
</feature>
<keyword evidence="10" id="KW-1185">Reference proteome</keyword>
<keyword evidence="6 7" id="KW-0472">Membrane</keyword>
<dbReference type="GO" id="GO:1902600">
    <property type="term" value="P:proton transmembrane transport"/>
    <property type="evidence" value="ECO:0007669"/>
    <property type="project" value="InterPro"/>
</dbReference>
<evidence type="ECO:0000313" key="10">
    <source>
        <dbReference type="Proteomes" id="UP001276659"/>
    </source>
</evidence>
<name>A0AAE0DF35_9LECA</name>
<keyword evidence="2" id="KW-0813">Transport</keyword>
<evidence type="ECO:0000256" key="1">
    <source>
        <dbReference type="ARBA" id="ARBA00004141"/>
    </source>
</evidence>
<feature type="transmembrane region" description="Helical" evidence="7">
    <location>
        <begin position="408"/>
        <end position="432"/>
    </location>
</feature>
<sequence>MAVRAPGQGGILQGANPSKYDPKNPIIVFIIQAGIIIIFCRLLHFPLSKIRQPRVIAEVIGGILLGPSVFGRIPGFTDAIFPAASMPTLTMAANVGLILFLFLVGLEVDLRLLVSNWRIALSVGAAGMALPFGLGWGIAYGLYHQFREDSGLVPISFGTYALFVGVAMAITAFPVLCRILTELKLLQTQVGIVVLSAGVGNDVVGWILLALCVALVNAGSGITALYVLLACVAYIFFLVYAIRPAFMWILRRTGSLHNGPTQSVVALTVLMAFGSAFFTGIIGVHPIFGAFLMGLICPHQGGFAIKLTEKIEDLVAVFFLPLYFALSGLSTNLGLLNTGITWAYVIGVIAVAFIGKLAGGTLAARMNKLVWRESFTIGVLMSCKGLVELIVLNIGLQAKILSQRTFTIFVVMALVTTFATTPLTSVLFPPWYQKKLAAWKRGEIDWDGGRLAPEDTFGDESGSASEKEHSEIKRLLVSLRLDSLPSLFTFVALLGGEQSRASVTKVHPTKNGKVAAADTNDAALRNPSSHKRPLEVHGLRMLELTERLSSVMKDSEVDELSTRDPVVNAFHTFGQLNNVAVSGEVQLVPEGSYSEVLGERASDRKSDMILVPWSETGSFSEAVTADMNESTQSAFSNASYNYFVIKFLDSTPCNAAILVNNGFGALPREELQSLHRVPTNLSLRGAPIHATAPLMDRSHHIFFPFIGGMDDQIALRFVLRLAKNPNVTATIIHIKGADTISQSDEITSSDRTVTKDGQMVVTTSSQEILSSQDQAFFAAMADSLSSDLQSRILFNTIETTQPLQVIVEQARAEVDVSQKNAGDLVVVGRHHGKQTANAGYHGTEGDLRQSLGGFAEAMITGNIKASVLVIQAAVKDE</sequence>
<protein>
    <recommendedName>
        <fullName evidence="8">Cation/H+ exchanger transmembrane domain-containing protein</fullName>
    </recommendedName>
</protein>
<feature type="transmembrane region" description="Helical" evidence="7">
    <location>
        <begin position="263"/>
        <end position="282"/>
    </location>
</feature>
<feature type="domain" description="Cation/H+ exchanger transmembrane" evidence="8">
    <location>
        <begin position="35"/>
        <end position="422"/>
    </location>
</feature>
<feature type="transmembrane region" description="Helical" evidence="7">
    <location>
        <begin position="342"/>
        <end position="363"/>
    </location>
</feature>
<dbReference type="AlphaFoldDB" id="A0AAE0DF35"/>
<comment type="subcellular location">
    <subcellularLocation>
        <location evidence="1">Membrane</location>
        <topology evidence="1">Multi-pass membrane protein</topology>
    </subcellularLocation>
</comment>
<feature type="transmembrane region" description="Helical" evidence="7">
    <location>
        <begin position="222"/>
        <end position="242"/>
    </location>
</feature>
<feature type="transmembrane region" description="Helical" evidence="7">
    <location>
        <begin position="26"/>
        <end position="43"/>
    </location>
</feature>
<feature type="transmembrane region" description="Helical" evidence="7">
    <location>
        <begin position="79"/>
        <end position="106"/>
    </location>
</feature>
<keyword evidence="5" id="KW-0406">Ion transport</keyword>
<dbReference type="PANTHER" id="PTHR32468:SF0">
    <property type="entry name" value="K(+)_H(+) ANTIPORTER 1"/>
    <property type="match status" value="1"/>
</dbReference>
<dbReference type="PANTHER" id="PTHR32468">
    <property type="entry name" value="CATION/H + ANTIPORTER"/>
    <property type="match status" value="1"/>
</dbReference>
<comment type="caution">
    <text evidence="9">The sequence shown here is derived from an EMBL/GenBank/DDBJ whole genome shotgun (WGS) entry which is preliminary data.</text>
</comment>
<evidence type="ECO:0000256" key="6">
    <source>
        <dbReference type="ARBA" id="ARBA00023136"/>
    </source>
</evidence>
<dbReference type="Gene3D" id="1.20.1530.20">
    <property type="match status" value="1"/>
</dbReference>
<feature type="transmembrane region" description="Helical" evidence="7">
    <location>
        <begin position="55"/>
        <end position="73"/>
    </location>
</feature>
<evidence type="ECO:0000256" key="5">
    <source>
        <dbReference type="ARBA" id="ARBA00023065"/>
    </source>
</evidence>
<feature type="transmembrane region" description="Helical" evidence="7">
    <location>
        <begin position="192"/>
        <end position="216"/>
    </location>
</feature>
<accession>A0AAE0DF35</accession>
<evidence type="ECO:0000259" key="8">
    <source>
        <dbReference type="Pfam" id="PF00999"/>
    </source>
</evidence>
<evidence type="ECO:0000256" key="7">
    <source>
        <dbReference type="SAM" id="Phobius"/>
    </source>
</evidence>
<organism evidence="9 10">
    <name type="scientific">Lepraria neglecta</name>
    <dbReference type="NCBI Taxonomy" id="209136"/>
    <lineage>
        <taxon>Eukaryota</taxon>
        <taxon>Fungi</taxon>
        <taxon>Dikarya</taxon>
        <taxon>Ascomycota</taxon>
        <taxon>Pezizomycotina</taxon>
        <taxon>Lecanoromycetes</taxon>
        <taxon>OSLEUM clade</taxon>
        <taxon>Lecanoromycetidae</taxon>
        <taxon>Lecanorales</taxon>
        <taxon>Lecanorineae</taxon>
        <taxon>Stereocaulaceae</taxon>
        <taxon>Lepraria</taxon>
    </lineage>
</organism>
<feature type="transmembrane region" description="Helical" evidence="7">
    <location>
        <begin position="155"/>
        <end position="180"/>
    </location>
</feature>